<evidence type="ECO:0000256" key="2">
    <source>
        <dbReference type="ARBA" id="ARBA00022448"/>
    </source>
</evidence>
<proteinExistence type="inferred from homology"/>
<evidence type="ECO:0000256" key="1">
    <source>
        <dbReference type="ARBA" id="ARBA00008520"/>
    </source>
</evidence>
<comment type="subcellular location">
    <subcellularLocation>
        <location evidence="6">Cell membrane</location>
        <topology evidence="6">Lipid-anchor</topology>
    </subcellularLocation>
</comment>
<comment type="caution">
    <text evidence="8">The sequence shown here is derived from an EMBL/GenBank/DDBJ whole genome shotgun (WGS) entry which is preliminary data.</text>
</comment>
<protein>
    <recommendedName>
        <fullName evidence="5 6">Maltodextrin-binding protein</fullName>
    </recommendedName>
</protein>
<evidence type="ECO:0000256" key="6">
    <source>
        <dbReference type="RuleBase" id="RU365005"/>
    </source>
</evidence>
<dbReference type="Pfam" id="PF13416">
    <property type="entry name" value="SBP_bac_8"/>
    <property type="match status" value="1"/>
</dbReference>
<dbReference type="InterPro" id="IPR006061">
    <property type="entry name" value="SBP_1_CS"/>
</dbReference>
<keyword evidence="2 6" id="KW-0813">Transport</keyword>
<evidence type="ECO:0000256" key="3">
    <source>
        <dbReference type="ARBA" id="ARBA00022597"/>
    </source>
</evidence>
<feature type="chain" id="PRO_5045013778" description="Maltodextrin-binding protein" evidence="6">
    <location>
        <begin position="20"/>
        <end position="433"/>
    </location>
</feature>
<dbReference type="Proteomes" id="UP001235343">
    <property type="component" value="Unassembled WGS sequence"/>
</dbReference>
<dbReference type="PROSITE" id="PS01037">
    <property type="entry name" value="SBP_BACTERIAL_1"/>
    <property type="match status" value="1"/>
</dbReference>
<gene>
    <name evidence="8" type="ORF">QQS35_20815</name>
</gene>
<dbReference type="PROSITE" id="PS51257">
    <property type="entry name" value="PROKAR_LIPOPROTEIN"/>
    <property type="match status" value="1"/>
</dbReference>
<dbReference type="RefSeq" id="WP_285934177.1">
    <property type="nucleotide sequence ID" value="NZ_JASTZU010000063.1"/>
</dbReference>
<name>A0ABT7LAL3_9BACI</name>
<dbReference type="InterPro" id="IPR006059">
    <property type="entry name" value="SBP"/>
</dbReference>
<dbReference type="SUPFAM" id="SSF53850">
    <property type="entry name" value="Periplasmic binding protein-like II"/>
    <property type="match status" value="1"/>
</dbReference>
<dbReference type="PRINTS" id="PR00181">
    <property type="entry name" value="MALTOSEBP"/>
</dbReference>
<reference evidence="8 9" key="1">
    <citation type="submission" date="2023-06" db="EMBL/GenBank/DDBJ databases">
        <title>Aquibacillus rhizosphaerae LR5S19.</title>
        <authorList>
            <person name="Sun J.-Q."/>
        </authorList>
    </citation>
    <scope>NUCLEOTIDE SEQUENCE [LARGE SCALE GENOMIC DNA]</scope>
    <source>
        <strain evidence="8 9">LR5S19</strain>
    </source>
</reference>
<feature type="compositionally biased region" description="Acidic residues" evidence="7">
    <location>
        <begin position="24"/>
        <end position="41"/>
    </location>
</feature>
<dbReference type="Gene3D" id="3.40.190.10">
    <property type="entry name" value="Periplasmic binding protein-like II"/>
    <property type="match status" value="2"/>
</dbReference>
<evidence type="ECO:0000313" key="8">
    <source>
        <dbReference type="EMBL" id="MDL4842882.1"/>
    </source>
</evidence>
<comment type="similarity">
    <text evidence="1 6">Belongs to the bacterial solute-binding protein 1 family.</text>
</comment>
<feature type="region of interest" description="Disordered" evidence="7">
    <location>
        <begin position="23"/>
        <end position="55"/>
    </location>
</feature>
<evidence type="ECO:0000256" key="4">
    <source>
        <dbReference type="ARBA" id="ARBA00022729"/>
    </source>
</evidence>
<keyword evidence="9" id="KW-1185">Reference proteome</keyword>
<keyword evidence="6" id="KW-1003">Cell membrane</keyword>
<accession>A0ABT7LAL3</accession>
<evidence type="ECO:0000313" key="9">
    <source>
        <dbReference type="Proteomes" id="UP001235343"/>
    </source>
</evidence>
<evidence type="ECO:0000256" key="5">
    <source>
        <dbReference type="ARBA" id="ARBA00030303"/>
    </source>
</evidence>
<keyword evidence="3 6" id="KW-0762">Sugar transport</keyword>
<feature type="signal peptide" evidence="6">
    <location>
        <begin position="1"/>
        <end position="19"/>
    </location>
</feature>
<dbReference type="PANTHER" id="PTHR30061:SF50">
    <property type="entry name" value="MALTOSE_MALTODEXTRIN-BINDING PERIPLASMIC PROTEIN"/>
    <property type="match status" value="1"/>
</dbReference>
<evidence type="ECO:0000256" key="7">
    <source>
        <dbReference type="SAM" id="MobiDB-lite"/>
    </source>
</evidence>
<keyword evidence="6" id="KW-0472">Membrane</keyword>
<dbReference type="InterPro" id="IPR006060">
    <property type="entry name" value="Maltose/Cyclodextrin-bd"/>
</dbReference>
<organism evidence="8 9">
    <name type="scientific">Aquibacillus rhizosphaerae</name>
    <dbReference type="NCBI Taxonomy" id="3051431"/>
    <lineage>
        <taxon>Bacteria</taxon>
        <taxon>Bacillati</taxon>
        <taxon>Bacillota</taxon>
        <taxon>Bacilli</taxon>
        <taxon>Bacillales</taxon>
        <taxon>Bacillaceae</taxon>
        <taxon>Aquibacillus</taxon>
    </lineage>
</organism>
<dbReference type="EMBL" id="JASTZU010000063">
    <property type="protein sequence ID" value="MDL4842882.1"/>
    <property type="molecule type" value="Genomic_DNA"/>
</dbReference>
<sequence>MKKWLGTLLGLILIIGLLAACGPEESEPTDTESGTETDTDGNDSGGEAEMPEKPEKLTVWVNAEEKQEEAVTQITDKYTEETGIAVELIPINMLDQVEKLDVEGPAGNGPDVIFQPHDRVGDLAMRGLVDAVDLGDSESQYTQTALDAFTIEGKYYAAPAVTETYALMYNKALIDEAPATMEELMTIAEEDTNTGEDKFGFLMEAANFYFTYPFYIDRGAYIFANENGNYDINDIGLNNEGAVEAGKMIQSWFENGYIPQDLTPDIMNGLFKEGKVTAVINGPWMVREYQDALGDDLGVATLPVNEDGDPQPSAVGVKGYLLSYYSENKEWATDLMTYITNAENSMLYYDVAGEIPAHIEAASDPAIADDPIYQPFAEQASYGQAMPGVPAVQQIWDPINEAATFFSKGEPVEEVLDEAVQQISDNIAASGAQ</sequence>
<keyword evidence="4 6" id="KW-0732">Signal</keyword>
<dbReference type="PANTHER" id="PTHR30061">
    <property type="entry name" value="MALTOSE-BINDING PERIPLASMIC PROTEIN"/>
    <property type="match status" value="1"/>
</dbReference>
<keyword evidence="6" id="KW-0449">Lipoprotein</keyword>